<evidence type="ECO:0000259" key="1">
    <source>
        <dbReference type="Pfam" id="PF04101"/>
    </source>
</evidence>
<dbReference type="Proteomes" id="UP000191055">
    <property type="component" value="Unassembled WGS sequence"/>
</dbReference>
<accession>A0A1T5FM51</accession>
<dbReference type="STRING" id="889453.SAMN03080601_01626"/>
<dbReference type="Pfam" id="PF04101">
    <property type="entry name" value="Glyco_tran_28_C"/>
    <property type="match status" value="1"/>
</dbReference>
<dbReference type="AlphaFoldDB" id="A0A1T5FM51"/>
<sequence>MRQKQEKPVIVCPLNWGLGHAARDIPIIRLLKDAGHRVIVATDPKIEKFLSQEFPDLEFEYFPGPKINYTKYGWLLIPKLLFQIPTWIKWYFAELKMIAELVKKHHPKCIISDNRYGARHRRVKSIIITHQLMLKMPNWGRFMEYPVHRFIKFMVEKFDECWIPDNPSESSLSGDLAFKYPLPKTTKFTGALSDFMFQDDELNQSNLKTDILVMLSGPEPQKTMLEMRLYPLLKSLNMKIAILRGEPELTSHSDDDTLKSDSLIQRINHLPRKEIKQLIKETPYIIARAGYTSIMDLWFVNKSALLIPTPGQTEQVYLSEFNRSRHFVVKQNAIDAKNIKKYLNSINNNDQHLFNRNNYLEFVLQSIF</sequence>
<name>A0A1T5FM51_9BACT</name>
<reference evidence="2 3" key="1">
    <citation type="submission" date="2017-02" db="EMBL/GenBank/DDBJ databases">
        <authorList>
            <person name="Peterson S.W."/>
        </authorList>
    </citation>
    <scope>NUCLEOTIDE SEQUENCE [LARGE SCALE GENOMIC DNA]</scope>
    <source>
        <strain evidence="2 3">DSM 24412</strain>
    </source>
</reference>
<gene>
    <name evidence="2" type="ORF">SAMN03080601_01626</name>
</gene>
<evidence type="ECO:0000313" key="2">
    <source>
        <dbReference type="EMBL" id="SKB97176.1"/>
    </source>
</evidence>
<dbReference type="EMBL" id="FUYV01000008">
    <property type="protein sequence ID" value="SKB97176.1"/>
    <property type="molecule type" value="Genomic_DNA"/>
</dbReference>
<dbReference type="InterPro" id="IPR007235">
    <property type="entry name" value="Glyco_trans_28_C"/>
</dbReference>
<dbReference type="GO" id="GO:0016758">
    <property type="term" value="F:hexosyltransferase activity"/>
    <property type="evidence" value="ECO:0007669"/>
    <property type="project" value="InterPro"/>
</dbReference>
<dbReference type="KEGG" id="asx:CDL62_09965"/>
<organism evidence="2 3">
    <name type="scientific">Alkalitalea saponilacus</name>
    <dbReference type="NCBI Taxonomy" id="889453"/>
    <lineage>
        <taxon>Bacteria</taxon>
        <taxon>Pseudomonadati</taxon>
        <taxon>Bacteroidota</taxon>
        <taxon>Bacteroidia</taxon>
        <taxon>Marinilabiliales</taxon>
        <taxon>Marinilabiliaceae</taxon>
        <taxon>Alkalitalea</taxon>
    </lineage>
</organism>
<proteinExistence type="predicted"/>
<keyword evidence="3" id="KW-1185">Reference proteome</keyword>
<feature type="domain" description="Glycosyl transferase family 28 C-terminal" evidence="1">
    <location>
        <begin position="270"/>
        <end position="357"/>
    </location>
</feature>
<dbReference type="SUPFAM" id="SSF53756">
    <property type="entry name" value="UDP-Glycosyltransferase/glycogen phosphorylase"/>
    <property type="match status" value="1"/>
</dbReference>
<evidence type="ECO:0000313" key="3">
    <source>
        <dbReference type="Proteomes" id="UP000191055"/>
    </source>
</evidence>
<dbReference type="Gene3D" id="3.40.50.2000">
    <property type="entry name" value="Glycogen Phosphorylase B"/>
    <property type="match status" value="1"/>
</dbReference>
<keyword evidence="2" id="KW-0808">Transferase</keyword>
<protein>
    <submittedName>
        <fullName evidence="2">Glycosyl transferase family 1</fullName>
    </submittedName>
</protein>
<dbReference type="RefSeq" id="WP_079557386.1">
    <property type="nucleotide sequence ID" value="NZ_CP021904.1"/>
</dbReference>
<dbReference type="OrthoDB" id="9803241at2"/>